<name>A0A5P1DGV5_9PSED</name>
<gene>
    <name evidence="2" type="ORF">FRT59_22605</name>
</gene>
<reference evidence="2 3" key="1">
    <citation type="submission" date="2019-08" db="EMBL/GenBank/DDBJ databases">
        <title>Pseudomonas haemolytica sp. nov. isolated from raw milk and skim milk concentrate.</title>
        <authorList>
            <person name="Hofmann K."/>
            <person name="Huptas C."/>
            <person name="Doll E."/>
            <person name="Scherer S."/>
            <person name="Wenning M."/>
        </authorList>
    </citation>
    <scope>NUCLEOTIDE SEQUENCE [LARGE SCALE GENOMIC DNA]</scope>
    <source>
        <strain evidence="2 3">DSM 108987</strain>
    </source>
</reference>
<evidence type="ECO:0000313" key="3">
    <source>
        <dbReference type="Proteomes" id="UP000408764"/>
    </source>
</evidence>
<sequence>MKVFKGVVFVACVVVVAVGVFNGIVMAVSAYFGPFYDGDAEQNRNFGIWLVGNGVVMLFAMVGGAVWYRRYLRRGRV</sequence>
<organism evidence="2 3">
    <name type="scientific">Pseudomonas haemolytica</name>
    <dbReference type="NCBI Taxonomy" id="2600065"/>
    <lineage>
        <taxon>Bacteria</taxon>
        <taxon>Pseudomonadati</taxon>
        <taxon>Pseudomonadota</taxon>
        <taxon>Gammaproteobacteria</taxon>
        <taxon>Pseudomonadales</taxon>
        <taxon>Pseudomonadaceae</taxon>
        <taxon>Pseudomonas</taxon>
    </lineage>
</organism>
<accession>A0A5P1DGV5</accession>
<evidence type="ECO:0000256" key="1">
    <source>
        <dbReference type="SAM" id="Phobius"/>
    </source>
</evidence>
<feature type="transmembrane region" description="Helical" evidence="1">
    <location>
        <begin position="46"/>
        <end position="68"/>
    </location>
</feature>
<dbReference type="EMBL" id="VOIW01000007">
    <property type="protein sequence ID" value="MRJ39741.1"/>
    <property type="molecule type" value="Genomic_DNA"/>
</dbReference>
<evidence type="ECO:0000313" key="2">
    <source>
        <dbReference type="EMBL" id="MRJ39741.1"/>
    </source>
</evidence>
<keyword evidence="1" id="KW-1133">Transmembrane helix</keyword>
<proteinExistence type="predicted"/>
<keyword evidence="1" id="KW-0812">Transmembrane</keyword>
<comment type="caution">
    <text evidence="2">The sequence shown here is derived from an EMBL/GenBank/DDBJ whole genome shotgun (WGS) entry which is preliminary data.</text>
</comment>
<keyword evidence="1" id="KW-0472">Membrane</keyword>
<protein>
    <submittedName>
        <fullName evidence="2">Uncharacterized protein</fullName>
    </submittedName>
</protein>
<dbReference type="Proteomes" id="UP000408764">
    <property type="component" value="Unassembled WGS sequence"/>
</dbReference>
<dbReference type="AlphaFoldDB" id="A0A5P1DGV5"/>
<feature type="transmembrane region" description="Helical" evidence="1">
    <location>
        <begin position="7"/>
        <end position="34"/>
    </location>
</feature>